<proteinExistence type="predicted"/>
<sequence length="104" mass="11783">MGQEFMVENGVKNLRVMLDKKITMGKQVEQAAKNMKNETAALTKVMTNTRGWLGKSCAASVAHSVGLYAAPLWAKAMTVERYRRELIAAQRNILLRTNQRKPYR</sequence>
<evidence type="ECO:0000313" key="2">
    <source>
        <dbReference type="Proteomes" id="UP001516400"/>
    </source>
</evidence>
<organism evidence="1 2">
    <name type="scientific">Cryptolaemus montrouzieri</name>
    <dbReference type="NCBI Taxonomy" id="559131"/>
    <lineage>
        <taxon>Eukaryota</taxon>
        <taxon>Metazoa</taxon>
        <taxon>Ecdysozoa</taxon>
        <taxon>Arthropoda</taxon>
        <taxon>Hexapoda</taxon>
        <taxon>Insecta</taxon>
        <taxon>Pterygota</taxon>
        <taxon>Neoptera</taxon>
        <taxon>Endopterygota</taxon>
        <taxon>Coleoptera</taxon>
        <taxon>Polyphaga</taxon>
        <taxon>Cucujiformia</taxon>
        <taxon>Coccinelloidea</taxon>
        <taxon>Coccinellidae</taxon>
        <taxon>Scymninae</taxon>
        <taxon>Scymnini</taxon>
        <taxon>Cryptolaemus</taxon>
    </lineage>
</organism>
<reference evidence="1 2" key="1">
    <citation type="journal article" date="2021" name="BMC Biol.">
        <title>Horizontally acquired antibacterial genes associated with adaptive radiation of ladybird beetles.</title>
        <authorList>
            <person name="Li H.S."/>
            <person name="Tang X.F."/>
            <person name="Huang Y.H."/>
            <person name="Xu Z.Y."/>
            <person name="Chen M.L."/>
            <person name="Du X.Y."/>
            <person name="Qiu B.Y."/>
            <person name="Chen P.T."/>
            <person name="Zhang W."/>
            <person name="Slipinski A."/>
            <person name="Escalona H.E."/>
            <person name="Waterhouse R.M."/>
            <person name="Zwick A."/>
            <person name="Pang H."/>
        </authorList>
    </citation>
    <scope>NUCLEOTIDE SEQUENCE [LARGE SCALE GENOMIC DNA]</scope>
    <source>
        <strain evidence="1">SYSU2018</strain>
    </source>
</reference>
<comment type="caution">
    <text evidence="1">The sequence shown here is derived from an EMBL/GenBank/DDBJ whole genome shotgun (WGS) entry which is preliminary data.</text>
</comment>
<protein>
    <submittedName>
        <fullName evidence="1">Uncharacterized protein</fullName>
    </submittedName>
</protein>
<dbReference type="Proteomes" id="UP001516400">
    <property type="component" value="Unassembled WGS sequence"/>
</dbReference>
<dbReference type="AlphaFoldDB" id="A0ABD2MLF6"/>
<gene>
    <name evidence="1" type="ORF">HHI36_011333</name>
</gene>
<evidence type="ECO:0000313" key="1">
    <source>
        <dbReference type="EMBL" id="KAL3267197.1"/>
    </source>
</evidence>
<name>A0ABD2MLF6_9CUCU</name>
<accession>A0ABD2MLF6</accession>
<keyword evidence="2" id="KW-1185">Reference proteome</keyword>
<dbReference type="EMBL" id="JABFTP020000001">
    <property type="protein sequence ID" value="KAL3267197.1"/>
    <property type="molecule type" value="Genomic_DNA"/>
</dbReference>